<evidence type="ECO:0000313" key="2">
    <source>
        <dbReference type="EMBL" id="HIK00134.1"/>
    </source>
</evidence>
<evidence type="ECO:0000313" key="3">
    <source>
        <dbReference type="Proteomes" id="UP000646946"/>
    </source>
</evidence>
<accession>A0A832UMW6</accession>
<reference evidence="2 3" key="1">
    <citation type="journal article" name="Nat. Commun.">
        <title>Undinarchaeota illuminate DPANN phylogeny and the impact of gene transfer on archaeal evolution.</title>
        <authorList>
            <person name="Dombrowski N."/>
            <person name="Williams T.A."/>
            <person name="Sun J."/>
            <person name="Woodcroft B.J."/>
            <person name="Lee J.H."/>
            <person name="Minh B.Q."/>
            <person name="Rinke C."/>
            <person name="Spang A."/>
        </authorList>
    </citation>
    <scope>NUCLEOTIDE SEQUENCE [LARGE SCALE GENOMIC DNA]</scope>
    <source>
        <strain evidence="2">MAG_bin1129</strain>
    </source>
</reference>
<sequence length="46" mass="5616">MREKIKNTIRYFEYMFSIAGVIVAVSIYYYWKIFGQQELIKIFWAG</sequence>
<gene>
    <name evidence="2" type="ORF">H1016_01175</name>
</gene>
<proteinExistence type="predicted"/>
<feature type="transmembrane region" description="Helical" evidence="1">
    <location>
        <begin position="12"/>
        <end position="31"/>
    </location>
</feature>
<evidence type="ECO:0000256" key="1">
    <source>
        <dbReference type="SAM" id="Phobius"/>
    </source>
</evidence>
<keyword evidence="1" id="KW-1133">Transmembrane helix</keyword>
<dbReference type="EMBL" id="DVAB01000011">
    <property type="protein sequence ID" value="HIK00134.1"/>
    <property type="molecule type" value="Genomic_DNA"/>
</dbReference>
<protein>
    <submittedName>
        <fullName evidence="2">Uncharacterized protein</fullName>
    </submittedName>
</protein>
<name>A0A832UMW6_9ARCH</name>
<keyword evidence="1" id="KW-0812">Transmembrane</keyword>
<dbReference type="Proteomes" id="UP000646946">
    <property type="component" value="Unassembled WGS sequence"/>
</dbReference>
<comment type="caution">
    <text evidence="2">The sequence shown here is derived from an EMBL/GenBank/DDBJ whole genome shotgun (WGS) entry which is preliminary data.</text>
</comment>
<keyword evidence="1" id="KW-0472">Membrane</keyword>
<dbReference type="AlphaFoldDB" id="A0A832UMW6"/>
<keyword evidence="3" id="KW-1185">Reference proteome</keyword>
<organism evidence="2 3">
    <name type="scientific">Candidatus Naiadarchaeum limnaeum</name>
    <dbReference type="NCBI Taxonomy" id="2756139"/>
    <lineage>
        <taxon>Archaea</taxon>
        <taxon>Candidatus Undinarchaeota</taxon>
        <taxon>Candidatus Undinarchaeia</taxon>
        <taxon>Candidatus Naiadarchaeales</taxon>
        <taxon>Candidatus Naiadarchaeaceae</taxon>
        <taxon>Candidatus Naiadarchaeum</taxon>
    </lineage>
</organism>